<evidence type="ECO:0000256" key="3">
    <source>
        <dbReference type="ARBA" id="ARBA00022999"/>
    </source>
</evidence>
<dbReference type="InterPro" id="IPR000980">
    <property type="entry name" value="SH2"/>
</dbReference>
<dbReference type="Pfam" id="PF07653">
    <property type="entry name" value="SH3_2"/>
    <property type="match status" value="1"/>
</dbReference>
<feature type="domain" description="SH2" evidence="6">
    <location>
        <begin position="78"/>
        <end position="169"/>
    </location>
</feature>
<dbReference type="Gene3D" id="3.30.505.10">
    <property type="entry name" value="SH2 domain"/>
    <property type="match status" value="1"/>
</dbReference>
<keyword evidence="3 4" id="KW-0727">SH2 domain</keyword>
<dbReference type="InParanoid" id="F4WRU7"/>
<dbReference type="InterPro" id="IPR043539">
    <property type="entry name" value="Grb2-like"/>
</dbReference>
<evidence type="ECO:0000313" key="8">
    <source>
        <dbReference type="EMBL" id="EGI63104.1"/>
    </source>
</evidence>
<reference evidence="8" key="1">
    <citation type="submission" date="2011-02" db="EMBL/GenBank/DDBJ databases">
        <title>The genome of the leaf-cutting ant Acromyrmex echinatior suggests key adaptations to social evolution and fungus farming.</title>
        <authorList>
            <person name="Nygaard S."/>
            <person name="Zhang G."/>
        </authorList>
    </citation>
    <scope>NUCLEOTIDE SEQUENCE</scope>
</reference>
<dbReference type="PROSITE" id="PS50002">
    <property type="entry name" value="SH3"/>
    <property type="match status" value="2"/>
</dbReference>
<evidence type="ECO:0000313" key="9">
    <source>
        <dbReference type="Proteomes" id="UP000007755"/>
    </source>
</evidence>
<dbReference type="SMART" id="SM00252">
    <property type="entry name" value="SH2"/>
    <property type="match status" value="1"/>
</dbReference>
<proteinExistence type="predicted"/>
<protein>
    <submittedName>
        <fullName evidence="8">Protein E(Sev)2B</fullName>
    </submittedName>
</protein>
<dbReference type="OrthoDB" id="10255964at2759"/>
<dbReference type="Gene3D" id="2.30.30.40">
    <property type="entry name" value="SH3 Domains"/>
    <property type="match status" value="2"/>
</dbReference>
<keyword evidence="9" id="KW-1185">Reference proteome</keyword>
<dbReference type="PANTHER" id="PTHR46037">
    <property type="entry name" value="PROTEIN ENHANCER OF SEVENLESS 2B"/>
    <property type="match status" value="1"/>
</dbReference>
<evidence type="ECO:0000256" key="1">
    <source>
        <dbReference type="ARBA" id="ARBA00022443"/>
    </source>
</evidence>
<dbReference type="SUPFAM" id="SSF50044">
    <property type="entry name" value="SH3-domain"/>
    <property type="match status" value="1"/>
</dbReference>
<dbReference type="InterPro" id="IPR036860">
    <property type="entry name" value="SH2_dom_sf"/>
</dbReference>
<dbReference type="InterPro" id="IPR036028">
    <property type="entry name" value="SH3-like_dom_sf"/>
</dbReference>
<feature type="domain" description="SH3" evidence="7">
    <location>
        <begin position="170"/>
        <end position="229"/>
    </location>
</feature>
<organism evidence="9">
    <name type="scientific">Acromyrmex echinatior</name>
    <name type="common">Panamanian leafcutter ant</name>
    <name type="synonym">Acromyrmex octospinosus echinatior</name>
    <dbReference type="NCBI Taxonomy" id="103372"/>
    <lineage>
        <taxon>Eukaryota</taxon>
        <taxon>Metazoa</taxon>
        <taxon>Ecdysozoa</taxon>
        <taxon>Arthropoda</taxon>
        <taxon>Hexapoda</taxon>
        <taxon>Insecta</taxon>
        <taxon>Pterygota</taxon>
        <taxon>Neoptera</taxon>
        <taxon>Endopterygota</taxon>
        <taxon>Hymenoptera</taxon>
        <taxon>Apocrita</taxon>
        <taxon>Aculeata</taxon>
        <taxon>Formicoidea</taxon>
        <taxon>Formicidae</taxon>
        <taxon>Myrmicinae</taxon>
        <taxon>Acromyrmex</taxon>
    </lineage>
</organism>
<dbReference type="FunCoup" id="F4WRU7">
    <property type="interactions" value="1645"/>
</dbReference>
<dbReference type="GO" id="GO:0048468">
    <property type="term" value="P:cell development"/>
    <property type="evidence" value="ECO:0007669"/>
    <property type="project" value="UniProtKB-ARBA"/>
</dbReference>
<dbReference type="GO" id="GO:0009653">
    <property type="term" value="P:anatomical structure morphogenesis"/>
    <property type="evidence" value="ECO:0007669"/>
    <property type="project" value="UniProtKB-ARBA"/>
</dbReference>
<dbReference type="FunFam" id="3.30.505.10:FF:000022">
    <property type="entry name" value="Growth factor receptor-bound protein 2"/>
    <property type="match status" value="1"/>
</dbReference>
<evidence type="ECO:0000259" key="6">
    <source>
        <dbReference type="PROSITE" id="PS50001"/>
    </source>
</evidence>
<dbReference type="EMBL" id="GL888292">
    <property type="protein sequence ID" value="EGI63104.1"/>
    <property type="molecule type" value="Genomic_DNA"/>
</dbReference>
<dbReference type="PRINTS" id="PR00452">
    <property type="entry name" value="SH3DOMAIN"/>
</dbReference>
<name>F4WRU7_ACREC</name>
<keyword evidence="1 5" id="KW-0728">SH3 domain</keyword>
<dbReference type="PRINTS" id="PR00499">
    <property type="entry name" value="P67PHOX"/>
</dbReference>
<dbReference type="AlphaFoldDB" id="F4WRU7"/>
<evidence type="ECO:0000259" key="7">
    <source>
        <dbReference type="PROSITE" id="PS50002"/>
    </source>
</evidence>
<dbReference type="CDD" id="cd11805">
    <property type="entry name" value="SH3_GRB2_like_C"/>
    <property type="match status" value="1"/>
</dbReference>
<dbReference type="SMART" id="SM00326">
    <property type="entry name" value="SH3"/>
    <property type="match status" value="2"/>
</dbReference>
<dbReference type="InterPro" id="IPR001452">
    <property type="entry name" value="SH3_domain"/>
</dbReference>
<dbReference type="Proteomes" id="UP000007755">
    <property type="component" value="Unassembled WGS sequence"/>
</dbReference>
<evidence type="ECO:0000256" key="5">
    <source>
        <dbReference type="PROSITE-ProRule" id="PRU00192"/>
    </source>
</evidence>
<evidence type="ECO:0000256" key="4">
    <source>
        <dbReference type="PROSITE-ProRule" id="PRU00191"/>
    </source>
</evidence>
<gene>
    <name evidence="8" type="ORF">G5I_08551</name>
</gene>
<accession>F4WRU7</accession>
<dbReference type="Pfam" id="PF00018">
    <property type="entry name" value="SH3_1"/>
    <property type="match status" value="1"/>
</dbReference>
<dbReference type="SUPFAM" id="SSF55550">
    <property type="entry name" value="SH2 domain"/>
    <property type="match status" value="1"/>
</dbReference>
<dbReference type="eggNOG" id="KOG3601">
    <property type="taxonomic scope" value="Eukaryota"/>
</dbReference>
<dbReference type="CDD" id="cd11804">
    <property type="entry name" value="SH3_GRB2_like_N"/>
    <property type="match status" value="1"/>
</dbReference>
<dbReference type="PROSITE" id="PS50001">
    <property type="entry name" value="SH2"/>
    <property type="match status" value="1"/>
</dbReference>
<dbReference type="PRINTS" id="PR00401">
    <property type="entry name" value="SH2DOMAIN"/>
</dbReference>
<sequence length="280" mass="32981">MEAIAKHDFTATAEDELSFRRSQVLKVGRTSEMATWADPYPRHLILNMEDDMNWYRAELDSREGLIPSNYIEMKSHDWYYGRITRADAERLLMNKHEGAFLIRISESSPGDFSLSVKCSDGVQHFKVLRDAQGKFFLWVVKFNSLNELVEYHRTASVSRSQDVKLRDMVPEECLVQALYDFAPQEPGELEFRRGDVITVTDRTDQHWWHGEIGNRRGLFPSTYASYGRTHRGRYWEQWPPYPTSITYRIRVAADLINNILQTSPIEWATKVYWWSRRKVF</sequence>
<evidence type="ECO:0000256" key="2">
    <source>
        <dbReference type="ARBA" id="ARBA00022737"/>
    </source>
</evidence>
<dbReference type="Pfam" id="PF00017">
    <property type="entry name" value="SH2"/>
    <property type="match status" value="1"/>
</dbReference>
<dbReference type="CDD" id="cd09941">
    <property type="entry name" value="SH2_Grb2_like"/>
    <property type="match status" value="1"/>
</dbReference>
<dbReference type="STRING" id="103372.F4WRU7"/>
<feature type="domain" description="SH3" evidence="7">
    <location>
        <begin position="1"/>
        <end position="76"/>
    </location>
</feature>
<keyword evidence="2" id="KW-0677">Repeat</keyword>